<dbReference type="GO" id="GO:0015175">
    <property type="term" value="F:neutral L-amino acid transmembrane transporter activity"/>
    <property type="evidence" value="ECO:0007669"/>
    <property type="project" value="TreeGrafter"/>
</dbReference>
<dbReference type="SUPFAM" id="SSF118215">
    <property type="entry name" value="Proton glutamate symport protein"/>
    <property type="match status" value="1"/>
</dbReference>
<feature type="transmembrane region" description="Helical" evidence="8">
    <location>
        <begin position="292"/>
        <end position="313"/>
    </location>
</feature>
<evidence type="ECO:0000256" key="5">
    <source>
        <dbReference type="ARBA" id="ARBA00022989"/>
    </source>
</evidence>
<feature type="non-terminal residue" evidence="10">
    <location>
        <position position="1"/>
    </location>
</feature>
<keyword evidence="4 8" id="KW-0769">Symport</keyword>
<feature type="region of interest" description="Disordered" evidence="9">
    <location>
        <begin position="519"/>
        <end position="538"/>
    </location>
</feature>
<gene>
    <name evidence="10" type="ORF">OXX778_LOCUS12049</name>
</gene>
<evidence type="ECO:0000256" key="7">
    <source>
        <dbReference type="ARBA" id="ARBA00023180"/>
    </source>
</evidence>
<dbReference type="Gene3D" id="1.10.3860.10">
    <property type="entry name" value="Sodium:dicarboxylate symporter"/>
    <property type="match status" value="1"/>
</dbReference>
<dbReference type="GO" id="GO:0005313">
    <property type="term" value="F:L-glutamate transmembrane transporter activity"/>
    <property type="evidence" value="ECO:0007669"/>
    <property type="project" value="TreeGrafter"/>
</dbReference>
<dbReference type="PROSITE" id="PS00714">
    <property type="entry name" value="NA_DICARBOXYL_SYMP_2"/>
    <property type="match status" value="1"/>
</dbReference>
<keyword evidence="7" id="KW-0325">Glycoprotein</keyword>
<name>A0A814AG36_9BILA</name>
<dbReference type="Pfam" id="PF00375">
    <property type="entry name" value="SDF"/>
    <property type="match status" value="1"/>
</dbReference>
<comment type="caution">
    <text evidence="10">The sequence shown here is derived from an EMBL/GenBank/DDBJ whole genome shotgun (WGS) entry which is preliminary data.</text>
</comment>
<dbReference type="OrthoDB" id="5877963at2759"/>
<comment type="subcellular location">
    <subcellularLocation>
        <location evidence="1 8">Membrane</location>
        <topology evidence="1 8">Multi-pass membrane protein</topology>
    </subcellularLocation>
</comment>
<keyword evidence="6 8" id="KW-0472">Membrane</keyword>
<dbReference type="Proteomes" id="UP000663879">
    <property type="component" value="Unassembled WGS sequence"/>
</dbReference>
<keyword evidence="11" id="KW-1185">Reference proteome</keyword>
<dbReference type="InterPro" id="IPR050746">
    <property type="entry name" value="DAACS"/>
</dbReference>
<proteinExistence type="inferred from homology"/>
<evidence type="ECO:0000256" key="2">
    <source>
        <dbReference type="ARBA" id="ARBA00022448"/>
    </source>
</evidence>
<feature type="transmembrane region" description="Helical" evidence="8">
    <location>
        <begin position="52"/>
        <end position="71"/>
    </location>
</feature>
<evidence type="ECO:0000313" key="10">
    <source>
        <dbReference type="EMBL" id="CAF0913995.1"/>
    </source>
</evidence>
<sequence length="551" mass="60989">MASVEPKEVFASDIMENIIEMNKKEESKKKRVFRRDPKTILGMIKRHVKENILLILTVLAVILGVVLGFVLRANTNFKPPTKKYFGVPGELFLRGLKFLILPLISSSLITGIAGLGVQKTGKVAARAFTFYFSSTFTAVIVGLILVTTIKPGTLSKNSITIKSDPVGNRKVNTADTFIDLLRNLIPENMVQMTFELYETRLVPHYKNITVESDAMNIEIFNDTGFNFSKNNETRISQVIDYYDQIEGSRKGLDVLGLVLFCILFGAMLAQIGERGMIMVHFFEILNEVSIKIIQLLMWFSPIGIMSLVCVAVLEMENPEAVFKSISYYMMTVLIGLAIQGIIVLPAAYLILTRKNVLVFAKNMSEALLVAIATASSAATLPITFKCIEDKNKISKMISRFVLPVGATVNLDGTALYEAVASIFIAQLNGMKLTFADLVVTSITATLASIGAAGIPSAGLVTMIIVLSALNIPATQISLIYAVDWFLDRFRTMINVWGDAIATGVVAHLSQKEVEEYEEEQRLKNQKNMPITKPTELNEPLPDYENFDILKV</sequence>
<evidence type="ECO:0000256" key="9">
    <source>
        <dbReference type="SAM" id="MobiDB-lite"/>
    </source>
</evidence>
<feature type="transmembrane region" description="Helical" evidence="8">
    <location>
        <begin position="460"/>
        <end position="482"/>
    </location>
</feature>
<reference evidence="10" key="1">
    <citation type="submission" date="2021-02" db="EMBL/GenBank/DDBJ databases">
        <authorList>
            <person name="Nowell W R."/>
        </authorList>
    </citation>
    <scope>NUCLEOTIDE SEQUENCE</scope>
    <source>
        <strain evidence="10">Ploen Becks lab</strain>
    </source>
</reference>
<comment type="similarity">
    <text evidence="8">Belongs to the dicarboxylate/amino acid:cation symporter (DAACS) (TC 2.A.23) family.</text>
</comment>
<organism evidence="10 11">
    <name type="scientific">Brachionus calyciflorus</name>
    <dbReference type="NCBI Taxonomy" id="104777"/>
    <lineage>
        <taxon>Eukaryota</taxon>
        <taxon>Metazoa</taxon>
        <taxon>Spiralia</taxon>
        <taxon>Gnathifera</taxon>
        <taxon>Rotifera</taxon>
        <taxon>Eurotatoria</taxon>
        <taxon>Monogononta</taxon>
        <taxon>Pseudotrocha</taxon>
        <taxon>Ploima</taxon>
        <taxon>Brachionidae</taxon>
        <taxon>Brachionus</taxon>
    </lineage>
</organism>
<feature type="transmembrane region" description="Helical" evidence="8">
    <location>
        <begin position="325"/>
        <end position="351"/>
    </location>
</feature>
<dbReference type="AlphaFoldDB" id="A0A814AG36"/>
<feature type="transmembrane region" description="Helical" evidence="8">
    <location>
        <begin position="128"/>
        <end position="149"/>
    </location>
</feature>
<dbReference type="PANTHER" id="PTHR11958:SF63">
    <property type="entry name" value="AMINO ACID TRANSPORTER"/>
    <property type="match status" value="1"/>
</dbReference>
<dbReference type="InterPro" id="IPR018107">
    <property type="entry name" value="Na-dicarboxylate_symporter_CS"/>
</dbReference>
<evidence type="ECO:0000256" key="8">
    <source>
        <dbReference type="RuleBase" id="RU361216"/>
    </source>
</evidence>
<dbReference type="GO" id="GO:0015501">
    <property type="term" value="F:glutamate:sodium symporter activity"/>
    <property type="evidence" value="ECO:0007669"/>
    <property type="project" value="TreeGrafter"/>
</dbReference>
<keyword evidence="2 8" id="KW-0813">Transport</keyword>
<feature type="transmembrane region" description="Helical" evidence="8">
    <location>
        <begin position="432"/>
        <end position="454"/>
    </location>
</feature>
<evidence type="ECO:0000313" key="11">
    <source>
        <dbReference type="Proteomes" id="UP000663879"/>
    </source>
</evidence>
<dbReference type="GO" id="GO:0005886">
    <property type="term" value="C:plasma membrane"/>
    <property type="evidence" value="ECO:0007669"/>
    <property type="project" value="TreeGrafter"/>
</dbReference>
<dbReference type="PANTHER" id="PTHR11958">
    <property type="entry name" value="SODIUM/DICARBOXYLATE SYMPORTER-RELATED"/>
    <property type="match status" value="1"/>
</dbReference>
<protein>
    <recommendedName>
        <fullName evidence="8">Amino acid transporter</fullName>
    </recommendedName>
</protein>
<keyword evidence="5 8" id="KW-1133">Transmembrane helix</keyword>
<feature type="transmembrane region" description="Helical" evidence="8">
    <location>
        <begin position="254"/>
        <end position="271"/>
    </location>
</feature>
<accession>A0A814AG36</accession>
<feature type="transmembrane region" description="Helical" evidence="8">
    <location>
        <begin position="91"/>
        <end position="116"/>
    </location>
</feature>
<dbReference type="PRINTS" id="PR00173">
    <property type="entry name" value="EDTRNSPORT"/>
</dbReference>
<keyword evidence="3 8" id="KW-0812">Transmembrane</keyword>
<evidence type="ECO:0000256" key="4">
    <source>
        <dbReference type="ARBA" id="ARBA00022847"/>
    </source>
</evidence>
<dbReference type="InterPro" id="IPR036458">
    <property type="entry name" value="Na:dicarbo_symporter_sf"/>
</dbReference>
<dbReference type="InterPro" id="IPR001991">
    <property type="entry name" value="Na-dicarboxylate_symporter"/>
</dbReference>
<evidence type="ECO:0000256" key="6">
    <source>
        <dbReference type="ARBA" id="ARBA00023136"/>
    </source>
</evidence>
<evidence type="ECO:0000256" key="3">
    <source>
        <dbReference type="ARBA" id="ARBA00022692"/>
    </source>
</evidence>
<evidence type="ECO:0000256" key="1">
    <source>
        <dbReference type="ARBA" id="ARBA00004141"/>
    </source>
</evidence>
<dbReference type="EMBL" id="CAJNOC010002123">
    <property type="protein sequence ID" value="CAF0913995.1"/>
    <property type="molecule type" value="Genomic_DNA"/>
</dbReference>